<feature type="transmembrane region" description="Helical" evidence="7">
    <location>
        <begin position="689"/>
        <end position="716"/>
    </location>
</feature>
<evidence type="ECO:0000256" key="1">
    <source>
        <dbReference type="ARBA" id="ARBA00004141"/>
    </source>
</evidence>
<evidence type="ECO:0000256" key="3">
    <source>
        <dbReference type="ARBA" id="ARBA00022692"/>
    </source>
</evidence>
<gene>
    <name evidence="9" type="ORF">PXEA_LOCUS4985</name>
</gene>
<feature type="transmembrane region" description="Helical" evidence="7">
    <location>
        <begin position="406"/>
        <end position="425"/>
    </location>
</feature>
<feature type="transmembrane region" description="Helical" evidence="7">
    <location>
        <begin position="274"/>
        <end position="294"/>
    </location>
</feature>
<feature type="compositionally biased region" description="Basic and acidic residues" evidence="8">
    <location>
        <begin position="32"/>
        <end position="42"/>
    </location>
</feature>
<dbReference type="AlphaFoldDB" id="A0A448WH85"/>
<feature type="transmembrane region" description="Helical" evidence="7">
    <location>
        <begin position="612"/>
        <end position="633"/>
    </location>
</feature>
<comment type="caution">
    <text evidence="9">The sequence shown here is derived from an EMBL/GenBank/DDBJ whole genome shotgun (WGS) entry which is preliminary data.</text>
</comment>
<evidence type="ECO:0000313" key="10">
    <source>
        <dbReference type="Proteomes" id="UP000784294"/>
    </source>
</evidence>
<reference evidence="9" key="1">
    <citation type="submission" date="2018-11" db="EMBL/GenBank/DDBJ databases">
        <authorList>
            <consortium name="Pathogen Informatics"/>
        </authorList>
    </citation>
    <scope>NUCLEOTIDE SEQUENCE</scope>
</reference>
<feature type="transmembrane region" description="Helical" evidence="7">
    <location>
        <begin position="547"/>
        <end position="573"/>
    </location>
</feature>
<sequence>MVQRQDPKRADDEGDKEVENRYRHSPYSSLAGDEKHPENRRREHDVNFKGPIKNRSCTDIICLIIFLLFICGHCFVAYFAFSKGDPRILMKPADSQGRLCGEGILVNKTKLFFFDLLSCARMGPAVVFTGCPTPQVCVSTCPTTNWVFLTLAAEERLPGVKPDAEKRADQLICIDSFDARANLSTSIDQLVQSDTCAAYYVASGDLFNRCLPRFLLDGIRETGLLIDETGRQLIDASGKNVTAQDTAKGNVALLAFLTVANHATLVVADLVASWYWILTCILIGAVAAFIYCLLLRFFVGFVIWLTLVLFFIFFAGSTTYCFVEYFLFANTTADGRFIISTQLSTYLSLKEFWLGLAIVGCILTGIVLIILIFLRTRISLAVAILGEASKVIMAIPTAMIYPIFPFLLELGVIALWLAITVYLAATGHRMFSKIQIPSTNALFAESVIQAGPPTVDWLPQNASVKDCGMDLSNPEALGCQFVKYGGNAWSFYLQAYNLFMAFWLFVFLSGLSQMVLAGAIASWYWAWEKPKDVPVFPVLISFLRTCRYHLGTVAFGSLLIAIVMLIRALIAMLRRQLAGKTNCPARFVLCICACCFWCLDKVLRFITKNAYIVTAILGKSFCPAAANAFFLILRNCLRLLVVDSVTGFFLFIGKLVVTVGAGTLAYFFFNGTIQFADLRTNSLNYFYVPIIVVIVGTFAVASLFFSVFSFTVDVLFICVMEDLERNDGTENKPYFMSKQLMKVLSKKNKFKDDPDRREDPCGCCCCMGC</sequence>
<keyword evidence="6" id="KW-0325">Glycoprotein</keyword>
<evidence type="ECO:0000256" key="8">
    <source>
        <dbReference type="SAM" id="MobiDB-lite"/>
    </source>
</evidence>
<dbReference type="PANTHER" id="PTHR12385:SF14">
    <property type="entry name" value="CHOLINE TRANSPORTER-LIKE 2"/>
    <property type="match status" value="1"/>
</dbReference>
<dbReference type="GO" id="GO:0022857">
    <property type="term" value="F:transmembrane transporter activity"/>
    <property type="evidence" value="ECO:0007669"/>
    <property type="project" value="UniProtKB-UniRule"/>
</dbReference>
<feature type="compositionally biased region" description="Basic and acidic residues" evidence="8">
    <location>
        <begin position="1"/>
        <end position="22"/>
    </location>
</feature>
<keyword evidence="4 7" id="KW-1133">Transmembrane helix</keyword>
<feature type="transmembrane region" description="Helical" evidence="7">
    <location>
        <begin position="501"/>
        <end position="527"/>
    </location>
</feature>
<feature type="transmembrane region" description="Helical" evidence="7">
    <location>
        <begin position="301"/>
        <end position="328"/>
    </location>
</feature>
<comment type="similarity">
    <text evidence="2 7">Belongs to the CTL (choline transporter-like) family.</text>
</comment>
<dbReference type="OrthoDB" id="420519at2759"/>
<evidence type="ECO:0000256" key="6">
    <source>
        <dbReference type="ARBA" id="ARBA00023180"/>
    </source>
</evidence>
<feature type="transmembrane region" description="Helical" evidence="7">
    <location>
        <begin position="352"/>
        <end position="373"/>
    </location>
</feature>
<dbReference type="InterPro" id="IPR007603">
    <property type="entry name" value="Choline_transptr-like"/>
</dbReference>
<organism evidence="9 10">
    <name type="scientific">Protopolystoma xenopodis</name>
    <dbReference type="NCBI Taxonomy" id="117903"/>
    <lineage>
        <taxon>Eukaryota</taxon>
        <taxon>Metazoa</taxon>
        <taxon>Spiralia</taxon>
        <taxon>Lophotrochozoa</taxon>
        <taxon>Platyhelminthes</taxon>
        <taxon>Monogenea</taxon>
        <taxon>Polyopisthocotylea</taxon>
        <taxon>Polystomatidea</taxon>
        <taxon>Polystomatidae</taxon>
        <taxon>Protopolystoma</taxon>
    </lineage>
</organism>
<protein>
    <recommendedName>
        <fullName evidence="7">Choline transporter-like protein</fullName>
    </recommendedName>
</protein>
<accession>A0A448WH85</accession>
<dbReference type="PANTHER" id="PTHR12385">
    <property type="entry name" value="CHOLINE TRANSPORTER-LIKE (SLC FAMILY 44)"/>
    <property type="match status" value="1"/>
</dbReference>
<comment type="subcellular location">
    <subcellularLocation>
        <location evidence="7">Cell membrane</location>
        <topology evidence="7">Multi-pass membrane protein</topology>
    </subcellularLocation>
    <subcellularLocation>
        <location evidence="1">Membrane</location>
        <topology evidence="1">Multi-pass membrane protein</topology>
    </subcellularLocation>
</comment>
<evidence type="ECO:0000313" key="9">
    <source>
        <dbReference type="EMBL" id="VEL11545.1"/>
    </source>
</evidence>
<dbReference type="Pfam" id="PF04515">
    <property type="entry name" value="Choline_transpo"/>
    <property type="match status" value="1"/>
</dbReference>
<feature type="transmembrane region" description="Helical" evidence="7">
    <location>
        <begin position="645"/>
        <end position="669"/>
    </location>
</feature>
<evidence type="ECO:0000256" key="4">
    <source>
        <dbReference type="ARBA" id="ARBA00022989"/>
    </source>
</evidence>
<name>A0A448WH85_9PLAT</name>
<feature type="transmembrane region" description="Helical" evidence="7">
    <location>
        <begin position="380"/>
        <end position="400"/>
    </location>
</feature>
<keyword evidence="3 7" id="KW-0812">Transmembrane</keyword>
<dbReference type="EMBL" id="CAAALY010012106">
    <property type="protein sequence ID" value="VEL11545.1"/>
    <property type="molecule type" value="Genomic_DNA"/>
</dbReference>
<comment type="function">
    <text evidence="7">Choline transporter.</text>
</comment>
<evidence type="ECO:0000256" key="5">
    <source>
        <dbReference type="ARBA" id="ARBA00023136"/>
    </source>
</evidence>
<proteinExistence type="inferred from homology"/>
<feature type="region of interest" description="Disordered" evidence="8">
    <location>
        <begin position="1"/>
        <end position="42"/>
    </location>
</feature>
<dbReference type="GO" id="GO:0005886">
    <property type="term" value="C:plasma membrane"/>
    <property type="evidence" value="ECO:0007669"/>
    <property type="project" value="UniProtKB-SubCell"/>
</dbReference>
<evidence type="ECO:0000256" key="2">
    <source>
        <dbReference type="ARBA" id="ARBA00007168"/>
    </source>
</evidence>
<evidence type="ECO:0000256" key="7">
    <source>
        <dbReference type="RuleBase" id="RU368066"/>
    </source>
</evidence>
<keyword evidence="10" id="KW-1185">Reference proteome</keyword>
<dbReference type="Proteomes" id="UP000784294">
    <property type="component" value="Unassembled WGS sequence"/>
</dbReference>
<keyword evidence="5 7" id="KW-0472">Membrane</keyword>
<feature type="transmembrane region" description="Helical" evidence="7">
    <location>
        <begin position="60"/>
        <end position="81"/>
    </location>
</feature>